<feature type="compositionally biased region" description="Polar residues" evidence="1">
    <location>
        <begin position="19"/>
        <end position="28"/>
    </location>
</feature>
<evidence type="ECO:0000313" key="2">
    <source>
        <dbReference type="EMBL" id="VEL16230.1"/>
    </source>
</evidence>
<organism evidence="2 3">
    <name type="scientific">Protopolystoma xenopodis</name>
    <dbReference type="NCBI Taxonomy" id="117903"/>
    <lineage>
        <taxon>Eukaryota</taxon>
        <taxon>Metazoa</taxon>
        <taxon>Spiralia</taxon>
        <taxon>Lophotrochozoa</taxon>
        <taxon>Platyhelminthes</taxon>
        <taxon>Monogenea</taxon>
        <taxon>Polyopisthocotylea</taxon>
        <taxon>Polystomatidea</taxon>
        <taxon>Polystomatidae</taxon>
        <taxon>Protopolystoma</taxon>
    </lineage>
</organism>
<dbReference type="Proteomes" id="UP000784294">
    <property type="component" value="Unassembled WGS sequence"/>
</dbReference>
<proteinExistence type="predicted"/>
<gene>
    <name evidence="2" type="ORF">PXEA_LOCUS9670</name>
</gene>
<evidence type="ECO:0000313" key="3">
    <source>
        <dbReference type="Proteomes" id="UP000784294"/>
    </source>
</evidence>
<feature type="region of interest" description="Disordered" evidence="1">
    <location>
        <begin position="1"/>
        <end position="28"/>
    </location>
</feature>
<reference evidence="2" key="1">
    <citation type="submission" date="2018-11" db="EMBL/GenBank/DDBJ databases">
        <authorList>
            <consortium name="Pathogen Informatics"/>
        </authorList>
    </citation>
    <scope>NUCLEOTIDE SEQUENCE</scope>
</reference>
<sequence>MDSSALSTSSSDTMHSPTGGTASIISNTSVDRQLASPKLTGKATTPSTIDSTTLDVFTWKQTTGWLASAGDHLNRHVARISALFSPRLVCHTT</sequence>
<dbReference type="EMBL" id="CAAALY010027633">
    <property type="protein sequence ID" value="VEL16230.1"/>
    <property type="molecule type" value="Genomic_DNA"/>
</dbReference>
<dbReference type="AlphaFoldDB" id="A0A3S5AH05"/>
<protein>
    <submittedName>
        <fullName evidence="2">Uncharacterized protein</fullName>
    </submittedName>
</protein>
<keyword evidence="3" id="KW-1185">Reference proteome</keyword>
<accession>A0A3S5AH05</accession>
<feature type="compositionally biased region" description="Low complexity" evidence="1">
    <location>
        <begin position="1"/>
        <end position="18"/>
    </location>
</feature>
<evidence type="ECO:0000256" key="1">
    <source>
        <dbReference type="SAM" id="MobiDB-lite"/>
    </source>
</evidence>
<comment type="caution">
    <text evidence="2">The sequence shown here is derived from an EMBL/GenBank/DDBJ whole genome shotgun (WGS) entry which is preliminary data.</text>
</comment>
<name>A0A3S5AH05_9PLAT</name>